<gene>
    <name evidence="2" type="ORF">CPOL0286_LOCUS16804</name>
</gene>
<sequence>MPSDALAKLAAFDGDIASVPTPANFDASRLVKPGEWDALANPDDDAMKEMARLIDDEFLKMKATVEAEKASNPDSDKAAADKAARKEAKKARKDAAAAAERLPDGATVCIQGLRARAELNGTTGQVLSYDEVTSRYGVNVGSESVLIKAANLSLAT</sequence>
<feature type="compositionally biased region" description="Basic and acidic residues" evidence="1">
    <location>
        <begin position="66"/>
        <end position="86"/>
    </location>
</feature>
<feature type="region of interest" description="Disordered" evidence="1">
    <location>
        <begin position="66"/>
        <end position="100"/>
    </location>
</feature>
<evidence type="ECO:0000313" key="2">
    <source>
        <dbReference type="EMBL" id="CAE2262140.1"/>
    </source>
</evidence>
<evidence type="ECO:0000256" key="1">
    <source>
        <dbReference type="SAM" id="MobiDB-lite"/>
    </source>
</evidence>
<dbReference type="EMBL" id="HBKO01036737">
    <property type="protein sequence ID" value="CAE2262140.1"/>
    <property type="molecule type" value="Transcribed_RNA"/>
</dbReference>
<dbReference type="AlphaFoldDB" id="A0A7S4JFM0"/>
<accession>A0A7S4JFM0</accession>
<proteinExistence type="predicted"/>
<organism evidence="2">
    <name type="scientific">Prymnesium polylepis</name>
    <dbReference type="NCBI Taxonomy" id="72548"/>
    <lineage>
        <taxon>Eukaryota</taxon>
        <taxon>Haptista</taxon>
        <taxon>Haptophyta</taxon>
        <taxon>Prymnesiophyceae</taxon>
        <taxon>Prymnesiales</taxon>
        <taxon>Prymnesiaceae</taxon>
        <taxon>Prymnesium</taxon>
    </lineage>
</organism>
<name>A0A7S4JFM0_9EUKA</name>
<protein>
    <submittedName>
        <fullName evidence="2">Uncharacterized protein</fullName>
    </submittedName>
</protein>
<reference evidence="2" key="1">
    <citation type="submission" date="2021-01" db="EMBL/GenBank/DDBJ databases">
        <authorList>
            <person name="Corre E."/>
            <person name="Pelletier E."/>
            <person name="Niang G."/>
            <person name="Scheremetjew M."/>
            <person name="Finn R."/>
            <person name="Kale V."/>
            <person name="Holt S."/>
            <person name="Cochrane G."/>
            <person name="Meng A."/>
            <person name="Brown T."/>
            <person name="Cohen L."/>
        </authorList>
    </citation>
    <scope>NUCLEOTIDE SEQUENCE</scope>
    <source>
        <strain evidence="2">UIO037</strain>
    </source>
</reference>